<dbReference type="PIRSF" id="PIRSF001549">
    <property type="entry name" value="His-tRNA_synth"/>
    <property type="match status" value="1"/>
</dbReference>
<keyword evidence="2 9" id="KW-0963">Cytoplasm</keyword>
<dbReference type="PANTHER" id="PTHR43707">
    <property type="entry name" value="HISTIDYL-TRNA SYNTHETASE"/>
    <property type="match status" value="1"/>
</dbReference>
<dbReference type="PANTHER" id="PTHR43707:SF1">
    <property type="entry name" value="HISTIDINE--TRNA LIGASE, MITOCHONDRIAL-RELATED"/>
    <property type="match status" value="1"/>
</dbReference>
<dbReference type="Gene3D" id="3.40.50.800">
    <property type="entry name" value="Anticodon-binding domain"/>
    <property type="match status" value="1"/>
</dbReference>
<dbReference type="InterPro" id="IPR006195">
    <property type="entry name" value="aa-tRNA-synth_II"/>
</dbReference>
<keyword evidence="6 9" id="KW-0648">Protein biosynthesis</keyword>
<organism evidence="12 13">
    <name type="scientific">Alicyclobacillus mengziensis</name>
    <dbReference type="NCBI Taxonomy" id="2931921"/>
    <lineage>
        <taxon>Bacteria</taxon>
        <taxon>Bacillati</taxon>
        <taxon>Bacillota</taxon>
        <taxon>Bacilli</taxon>
        <taxon>Bacillales</taxon>
        <taxon>Alicyclobacillaceae</taxon>
        <taxon>Alicyclobacillus</taxon>
    </lineage>
</organism>
<evidence type="ECO:0000256" key="9">
    <source>
        <dbReference type="HAMAP-Rule" id="MF_00127"/>
    </source>
</evidence>
<dbReference type="InterPro" id="IPR015807">
    <property type="entry name" value="His-tRNA-ligase"/>
</dbReference>
<evidence type="ECO:0000259" key="11">
    <source>
        <dbReference type="PROSITE" id="PS50862"/>
    </source>
</evidence>
<dbReference type="CDD" id="cd00773">
    <property type="entry name" value="HisRS-like_core"/>
    <property type="match status" value="1"/>
</dbReference>
<reference evidence="12 13" key="1">
    <citation type="submission" date="2021-02" db="EMBL/GenBank/DDBJ databases">
        <title>Alicyclobacillus curvatus sp. nov. and Alicyclobacillus mengziensis sp. nov., two acidophilic bacteria isolated from acid mine drainage.</title>
        <authorList>
            <person name="Huang Y."/>
        </authorList>
    </citation>
    <scope>NUCLEOTIDE SEQUENCE [LARGE SCALE GENOMIC DNA]</scope>
    <source>
        <strain evidence="12 13">S30H14</strain>
    </source>
</reference>
<dbReference type="InterPro" id="IPR036621">
    <property type="entry name" value="Anticodon-bd_dom_sf"/>
</dbReference>
<dbReference type="GO" id="GO:0005737">
    <property type="term" value="C:cytoplasm"/>
    <property type="evidence" value="ECO:0007669"/>
    <property type="project" value="UniProtKB-SubCell"/>
</dbReference>
<comment type="catalytic activity">
    <reaction evidence="8 9">
        <text>tRNA(His) + L-histidine + ATP = L-histidyl-tRNA(His) + AMP + diphosphate + H(+)</text>
        <dbReference type="Rhea" id="RHEA:17313"/>
        <dbReference type="Rhea" id="RHEA-COMP:9665"/>
        <dbReference type="Rhea" id="RHEA-COMP:9689"/>
        <dbReference type="ChEBI" id="CHEBI:15378"/>
        <dbReference type="ChEBI" id="CHEBI:30616"/>
        <dbReference type="ChEBI" id="CHEBI:33019"/>
        <dbReference type="ChEBI" id="CHEBI:57595"/>
        <dbReference type="ChEBI" id="CHEBI:78442"/>
        <dbReference type="ChEBI" id="CHEBI:78527"/>
        <dbReference type="ChEBI" id="CHEBI:456215"/>
        <dbReference type="EC" id="6.1.1.21"/>
    </reaction>
</comment>
<gene>
    <name evidence="9" type="primary">hisS</name>
    <name evidence="12" type="ORF">JZ786_16745</name>
</gene>
<dbReference type="NCBIfam" id="TIGR00442">
    <property type="entry name" value="hisS"/>
    <property type="match status" value="1"/>
</dbReference>
<dbReference type="InterPro" id="IPR041715">
    <property type="entry name" value="HisRS-like_core"/>
</dbReference>
<comment type="subcellular location">
    <subcellularLocation>
        <location evidence="9">Cytoplasm</location>
    </subcellularLocation>
</comment>
<dbReference type="Gene3D" id="3.30.930.10">
    <property type="entry name" value="Bira Bifunctional Protein, Domain 2"/>
    <property type="match status" value="1"/>
</dbReference>
<evidence type="ECO:0000256" key="10">
    <source>
        <dbReference type="PIRSR" id="PIRSR001549-1"/>
    </source>
</evidence>
<dbReference type="CDD" id="cd00859">
    <property type="entry name" value="HisRS_anticodon"/>
    <property type="match status" value="1"/>
</dbReference>
<evidence type="ECO:0000256" key="4">
    <source>
        <dbReference type="ARBA" id="ARBA00022741"/>
    </source>
</evidence>
<name>A0A9X7VWI2_9BACL</name>
<sequence>MLTQRPRGTADIVPGAVEHWQRLETAVREVCRLYNFQEIRTPVFEHTELFARGVGETTDIVEKEMYTFMDRGNRSLTLRPEGTAGVVRAYVENKLYGNADAVKLYYLGPMFRYEKPQKGRDRQFHQYGCEVLGSEDPAVDAEVIALNLHILDNLGVKDVAVELNSVGCSVCRPLHKEEMIRRLRPVADRLCEDCQSRLERNPLRIFDCKNESCQALLVEVGAPTIVDSLCDDCRNHFDAVQSALTAMNVDFRLNPHLVRGLDYYTRTAWEYVVEGYSSIGGGGRYNSLVAQVGGPETPGIGFAGGIERVLMVLEAQSQGQKEQPQLDLYVVTVDDAGRQAAASLLQKARKQGFAADRDYLGRSVKAQFKAADRIRARYVAVLGESEVEAGRVALKNLATGEQVDLTWDDAIHQLSKGV</sequence>
<dbReference type="RefSeq" id="WP_206655520.1">
    <property type="nucleotide sequence ID" value="NZ_CP071182.1"/>
</dbReference>
<evidence type="ECO:0000256" key="5">
    <source>
        <dbReference type="ARBA" id="ARBA00022840"/>
    </source>
</evidence>
<comment type="similarity">
    <text evidence="1 9">Belongs to the class-II aminoacyl-tRNA synthetase family.</text>
</comment>
<evidence type="ECO:0000256" key="8">
    <source>
        <dbReference type="ARBA" id="ARBA00047639"/>
    </source>
</evidence>
<feature type="domain" description="Aminoacyl-transfer RNA synthetases class-II family profile" evidence="11">
    <location>
        <begin position="7"/>
        <end position="324"/>
    </location>
</feature>
<feature type="binding site" evidence="10">
    <location>
        <position position="259"/>
    </location>
    <ligand>
        <name>L-histidine</name>
        <dbReference type="ChEBI" id="CHEBI:57595"/>
    </ligand>
</feature>
<dbReference type="GO" id="GO:0004821">
    <property type="term" value="F:histidine-tRNA ligase activity"/>
    <property type="evidence" value="ECO:0007669"/>
    <property type="project" value="UniProtKB-UniRule"/>
</dbReference>
<dbReference type="KEGG" id="afx:JZ786_16745"/>
<feature type="binding site" evidence="10">
    <location>
        <position position="112"/>
    </location>
    <ligand>
        <name>L-histidine</name>
        <dbReference type="ChEBI" id="CHEBI:57595"/>
    </ligand>
</feature>
<keyword evidence="4 9" id="KW-0547">Nucleotide-binding</keyword>
<comment type="subunit">
    <text evidence="9">Homodimer.</text>
</comment>
<evidence type="ECO:0000256" key="3">
    <source>
        <dbReference type="ARBA" id="ARBA00022598"/>
    </source>
</evidence>
<dbReference type="Pfam" id="PF03129">
    <property type="entry name" value="HGTP_anticodon"/>
    <property type="match status" value="1"/>
</dbReference>
<dbReference type="Pfam" id="PF13393">
    <property type="entry name" value="tRNA-synt_His"/>
    <property type="match status" value="2"/>
</dbReference>
<dbReference type="GO" id="GO:0005524">
    <property type="term" value="F:ATP binding"/>
    <property type="evidence" value="ECO:0007669"/>
    <property type="project" value="UniProtKB-UniRule"/>
</dbReference>
<accession>A0A9X7VWI2</accession>
<dbReference type="SUPFAM" id="SSF55681">
    <property type="entry name" value="Class II aaRS and biotin synthetases"/>
    <property type="match status" value="1"/>
</dbReference>
<evidence type="ECO:0000313" key="13">
    <source>
        <dbReference type="Proteomes" id="UP000663505"/>
    </source>
</evidence>
<dbReference type="EMBL" id="CP071182">
    <property type="protein sequence ID" value="QSO46150.1"/>
    <property type="molecule type" value="Genomic_DNA"/>
</dbReference>
<dbReference type="InterPro" id="IPR033656">
    <property type="entry name" value="HisRS_anticodon"/>
</dbReference>
<evidence type="ECO:0000256" key="2">
    <source>
        <dbReference type="ARBA" id="ARBA00022490"/>
    </source>
</evidence>
<feature type="binding site" evidence="10">
    <location>
        <begin position="81"/>
        <end position="83"/>
    </location>
    <ligand>
        <name>L-histidine</name>
        <dbReference type="ChEBI" id="CHEBI:57595"/>
    </ligand>
</feature>
<proteinExistence type="inferred from homology"/>
<dbReference type="Proteomes" id="UP000663505">
    <property type="component" value="Chromosome"/>
</dbReference>
<evidence type="ECO:0000256" key="7">
    <source>
        <dbReference type="ARBA" id="ARBA00023146"/>
    </source>
</evidence>
<dbReference type="GO" id="GO:0140096">
    <property type="term" value="F:catalytic activity, acting on a protein"/>
    <property type="evidence" value="ECO:0007669"/>
    <property type="project" value="UniProtKB-ARBA"/>
</dbReference>
<dbReference type="InterPro" id="IPR045864">
    <property type="entry name" value="aa-tRNA-synth_II/BPL/LPL"/>
</dbReference>
<protein>
    <recommendedName>
        <fullName evidence="9">Histidine--tRNA ligase</fullName>
        <ecNumber evidence="9">6.1.1.21</ecNumber>
    </recommendedName>
    <alternativeName>
        <fullName evidence="9">Histidyl-tRNA synthetase</fullName>
        <shortName evidence="9">HisRS</shortName>
    </alternativeName>
</protein>
<dbReference type="PROSITE" id="PS50862">
    <property type="entry name" value="AA_TRNA_LIGASE_II"/>
    <property type="match status" value="1"/>
</dbReference>
<feature type="binding site" evidence="10">
    <location>
        <position position="126"/>
    </location>
    <ligand>
        <name>L-histidine</name>
        <dbReference type="ChEBI" id="CHEBI:57595"/>
    </ligand>
</feature>
<dbReference type="HAMAP" id="MF_00127">
    <property type="entry name" value="His_tRNA_synth"/>
    <property type="match status" value="1"/>
</dbReference>
<dbReference type="AlphaFoldDB" id="A0A9X7VWI2"/>
<keyword evidence="7 9" id="KW-0030">Aminoacyl-tRNA synthetase</keyword>
<dbReference type="SUPFAM" id="SSF52954">
    <property type="entry name" value="Class II aaRS ABD-related"/>
    <property type="match status" value="1"/>
</dbReference>
<evidence type="ECO:0000256" key="1">
    <source>
        <dbReference type="ARBA" id="ARBA00008226"/>
    </source>
</evidence>
<evidence type="ECO:0000256" key="6">
    <source>
        <dbReference type="ARBA" id="ARBA00022917"/>
    </source>
</evidence>
<feature type="binding site" evidence="10">
    <location>
        <begin position="263"/>
        <end position="264"/>
    </location>
    <ligand>
        <name>L-histidine</name>
        <dbReference type="ChEBI" id="CHEBI:57595"/>
    </ligand>
</feature>
<dbReference type="GO" id="GO:0016740">
    <property type="term" value="F:transferase activity"/>
    <property type="evidence" value="ECO:0007669"/>
    <property type="project" value="UniProtKB-ARBA"/>
</dbReference>
<dbReference type="InterPro" id="IPR004516">
    <property type="entry name" value="HisRS/HisZ"/>
</dbReference>
<keyword evidence="3 9" id="KW-0436">Ligase</keyword>
<dbReference type="EC" id="6.1.1.21" evidence="9"/>
<dbReference type="InterPro" id="IPR004154">
    <property type="entry name" value="Anticodon-bd"/>
</dbReference>
<dbReference type="GO" id="GO:0006427">
    <property type="term" value="P:histidyl-tRNA aminoacylation"/>
    <property type="evidence" value="ECO:0007669"/>
    <property type="project" value="UniProtKB-UniRule"/>
</dbReference>
<feature type="binding site" evidence="10">
    <location>
        <position position="130"/>
    </location>
    <ligand>
        <name>L-histidine</name>
        <dbReference type="ChEBI" id="CHEBI:57595"/>
    </ligand>
</feature>
<keyword evidence="5 9" id="KW-0067">ATP-binding</keyword>
<keyword evidence="13" id="KW-1185">Reference proteome</keyword>
<evidence type="ECO:0000313" key="12">
    <source>
        <dbReference type="EMBL" id="QSO46150.1"/>
    </source>
</evidence>